<evidence type="ECO:0000259" key="1">
    <source>
        <dbReference type="Pfam" id="PF01636"/>
    </source>
</evidence>
<organism evidence="2 3">
    <name type="scientific">Sclerotinia nivalis</name>
    <dbReference type="NCBI Taxonomy" id="352851"/>
    <lineage>
        <taxon>Eukaryota</taxon>
        <taxon>Fungi</taxon>
        <taxon>Dikarya</taxon>
        <taxon>Ascomycota</taxon>
        <taxon>Pezizomycotina</taxon>
        <taxon>Leotiomycetes</taxon>
        <taxon>Helotiales</taxon>
        <taxon>Sclerotiniaceae</taxon>
        <taxon>Sclerotinia</taxon>
    </lineage>
</organism>
<dbReference type="OrthoDB" id="5327538at2759"/>
<dbReference type="InterPro" id="IPR011009">
    <property type="entry name" value="Kinase-like_dom_sf"/>
</dbReference>
<dbReference type="PANTHER" id="PTHR21310:SF15">
    <property type="entry name" value="AMINOGLYCOSIDE PHOSPHOTRANSFERASE DOMAIN-CONTAINING PROTEIN"/>
    <property type="match status" value="1"/>
</dbReference>
<reference evidence="2" key="1">
    <citation type="submission" date="2022-11" db="EMBL/GenBank/DDBJ databases">
        <title>Genome Resource of Sclerotinia nivalis Strain SnTB1, a Plant Pathogen Isolated from American Ginseng.</title>
        <authorList>
            <person name="Fan S."/>
        </authorList>
    </citation>
    <scope>NUCLEOTIDE SEQUENCE</scope>
    <source>
        <strain evidence="2">SnTB1</strain>
    </source>
</reference>
<name>A0A9X0AEW0_9HELO</name>
<keyword evidence="3" id="KW-1185">Reference proteome</keyword>
<dbReference type="SUPFAM" id="SSF56112">
    <property type="entry name" value="Protein kinase-like (PK-like)"/>
    <property type="match status" value="1"/>
</dbReference>
<dbReference type="Proteomes" id="UP001152300">
    <property type="component" value="Unassembled WGS sequence"/>
</dbReference>
<feature type="domain" description="Aminoglycoside phosphotransferase" evidence="1">
    <location>
        <begin position="18"/>
        <end position="248"/>
    </location>
</feature>
<dbReference type="Gene3D" id="3.90.1200.10">
    <property type="match status" value="1"/>
</dbReference>
<proteinExistence type="predicted"/>
<dbReference type="Pfam" id="PF01636">
    <property type="entry name" value="APH"/>
    <property type="match status" value="1"/>
</dbReference>
<dbReference type="InterPro" id="IPR051678">
    <property type="entry name" value="AGP_Transferase"/>
</dbReference>
<evidence type="ECO:0000313" key="3">
    <source>
        <dbReference type="Proteomes" id="UP001152300"/>
    </source>
</evidence>
<comment type="caution">
    <text evidence="2">The sequence shown here is derived from an EMBL/GenBank/DDBJ whole genome shotgun (WGS) entry which is preliminary data.</text>
</comment>
<dbReference type="AlphaFoldDB" id="A0A9X0AEW0"/>
<sequence length="362" mass="40748">MGGMNYHARIRFDDGSPSWLLRVPRVGRLAFTHPPSFVEYLLLSEYATLKFLETTSVPAPRAFSCGIWGSGTETDHGVGVSFILMEELPGTVYIGDGPSGEAATESERAKVWNGLADILMELEKHPFPKAGSLCFKSSEIEVSAVSSDMFVILTPKGPFDTSISYFTAWAEQYLELIADGQLYTQYPINAYLVYRFLKDNATQLVSQEESQEPEKFYLKHVDDKGDHFLVDEQLNITGVIDWQMARIVPRNEAFGPSIVTVNMTDLCSGKFSLSPDDLALADILQKRGLPGLPGIMDDEKIRRYFWGLANEPKWEDALPLANALLKAFGAGEDWSQWKENALKTYETDERLKLLIDFLHRRR</sequence>
<dbReference type="EMBL" id="JAPEIS010000011">
    <property type="protein sequence ID" value="KAJ8061551.1"/>
    <property type="molecule type" value="Genomic_DNA"/>
</dbReference>
<dbReference type="InterPro" id="IPR002575">
    <property type="entry name" value="Aminoglycoside_PTrfase"/>
</dbReference>
<protein>
    <recommendedName>
        <fullName evidence="1">Aminoglycoside phosphotransferase domain-containing protein</fullName>
    </recommendedName>
</protein>
<accession>A0A9X0AEW0</accession>
<gene>
    <name evidence="2" type="ORF">OCU04_009364</name>
</gene>
<evidence type="ECO:0000313" key="2">
    <source>
        <dbReference type="EMBL" id="KAJ8061551.1"/>
    </source>
</evidence>
<dbReference type="PANTHER" id="PTHR21310">
    <property type="entry name" value="AMINOGLYCOSIDE PHOSPHOTRANSFERASE-RELATED-RELATED"/>
    <property type="match status" value="1"/>
</dbReference>